<dbReference type="Proteomes" id="UP000309997">
    <property type="component" value="Unassembled WGS sequence"/>
</dbReference>
<dbReference type="EMBL" id="RCHU02000012">
    <property type="protein sequence ID" value="KAL3574892.1"/>
    <property type="molecule type" value="Genomic_DNA"/>
</dbReference>
<comment type="caution">
    <text evidence="1">The sequence shown here is derived from an EMBL/GenBank/DDBJ whole genome shotgun (WGS) entry which is preliminary data.</text>
</comment>
<evidence type="ECO:0000313" key="2">
    <source>
        <dbReference type="Proteomes" id="UP000309997"/>
    </source>
</evidence>
<keyword evidence="2" id="KW-1185">Reference proteome</keyword>
<gene>
    <name evidence="1" type="ORF">D5086_022993</name>
</gene>
<organism evidence="1 2">
    <name type="scientific">Populus alba</name>
    <name type="common">White poplar</name>
    <dbReference type="NCBI Taxonomy" id="43335"/>
    <lineage>
        <taxon>Eukaryota</taxon>
        <taxon>Viridiplantae</taxon>
        <taxon>Streptophyta</taxon>
        <taxon>Embryophyta</taxon>
        <taxon>Tracheophyta</taxon>
        <taxon>Spermatophyta</taxon>
        <taxon>Magnoliopsida</taxon>
        <taxon>eudicotyledons</taxon>
        <taxon>Gunneridae</taxon>
        <taxon>Pentapetalae</taxon>
        <taxon>rosids</taxon>
        <taxon>fabids</taxon>
        <taxon>Malpighiales</taxon>
        <taxon>Salicaceae</taxon>
        <taxon>Saliceae</taxon>
        <taxon>Populus</taxon>
    </lineage>
</organism>
<name>A0ACC4B941_POPAL</name>
<protein>
    <submittedName>
        <fullName evidence="1">Uncharacterized protein</fullName>
    </submittedName>
</protein>
<sequence length="826" mass="91741">MAVSDLNLTPTILSSFSSSRCFYFYLYRNPEVGFNRKRDCPKRSLLCSGFVKKAASSSFFGIGVSVYRVSRKSDFESNNSKWILNATTDTRILDIAAATATVEIPVTCYQVVGVPDKAEKDEIVKSVMQLKNAQVEEGYTMDAVMSRQDLLMDVRDKLLFEPEYAGNVREKIPPKSSLRIPWAWLSGALCLLQEVGEEKLVLDIGRAALQHPDAKPYSHDVLLSMALAECALAKIGFERNKVSLGFEALARAQCLLRCKISLGKMALLSQIEESLEELAPACTLELLGMLHSPENAERRRGAIAALRELLRQGLDVETSCRVQDWPCFLSQALDRLMATEIVDLLPWDDLALVRKNKKSLESQNQRAVINFNCFYLAILAHIALGFSSKQTELVNKAKTICECLMASESIDLKFEEAFCLFLLGQGNKDQVVEKLRQIEYNSNPATRSLVPGKEIKDVSGAKPSLETWLKDSVLAIFSDTRDCTPLVSFFGGERRAIASKKSRIAAQATAPVSHRPLSDIAMKRMDAGETIPYMNSSQHFRSAVKQLAPTDPQSSLILLTKNASGSNVNEPSVQLKRDLGVYNRGTWESWLERGDLVGKISFVGVLGCIVFTTFKLSGMNVGRMRIASRLTSDRTSMGTSTLVWTTDSSLDRNVHPVYISQSGIFGRLRNLLSMIKVQFGNRSYTKRLQGSRLAASISSSIATISRKQMPVEEAEDLVKHWQAIKAKALGPGHQVHSLSEVLDESMLAEWQALADAAKAQSSYWRFVLLQLSILQAHIFSDGYGVEIAKIEALIEEAAELVDESLQKNPNYYRSVYPRCTSVLKCS</sequence>
<proteinExistence type="predicted"/>
<reference evidence="1 2" key="1">
    <citation type="journal article" date="2024" name="Plant Biotechnol. J.">
        <title>Genome and CRISPR/Cas9 system of a widespread forest tree (Populus alba) in the world.</title>
        <authorList>
            <person name="Liu Y.J."/>
            <person name="Jiang P.F."/>
            <person name="Han X.M."/>
            <person name="Li X.Y."/>
            <person name="Wang H.M."/>
            <person name="Wang Y.J."/>
            <person name="Wang X.X."/>
            <person name="Zeng Q.Y."/>
        </authorList>
    </citation>
    <scope>NUCLEOTIDE SEQUENCE [LARGE SCALE GENOMIC DNA]</scope>
    <source>
        <strain evidence="2">cv. PAL-ZL1</strain>
    </source>
</reference>
<evidence type="ECO:0000313" key="1">
    <source>
        <dbReference type="EMBL" id="KAL3574892.1"/>
    </source>
</evidence>
<accession>A0ACC4B941</accession>